<dbReference type="InterPro" id="IPR045030">
    <property type="entry name" value="LYSM1-4"/>
</dbReference>
<dbReference type="PANTHER" id="PTHR20932">
    <property type="entry name" value="LYSM AND PUTATIVE PEPTIDOGLYCAN-BINDING DOMAIN-CONTAINING PROTEIN"/>
    <property type="match status" value="1"/>
</dbReference>
<dbReference type="CDD" id="cd14273">
    <property type="entry name" value="UBA_TAP-C_like"/>
    <property type="match status" value="1"/>
</dbReference>
<reference evidence="2 3" key="1">
    <citation type="journal article" date="2020" name="G3 (Bethesda)">
        <title>Improved Reference Genome for Cyclotella cryptica CCMP332, a Model for Cell Wall Morphogenesis, Salinity Adaptation, and Lipid Production in Diatoms (Bacillariophyta).</title>
        <authorList>
            <person name="Roberts W.R."/>
            <person name="Downey K.M."/>
            <person name="Ruck E.C."/>
            <person name="Traller J.C."/>
            <person name="Alverson A.J."/>
        </authorList>
    </citation>
    <scope>NUCLEOTIDE SEQUENCE [LARGE SCALE GENOMIC DNA]</scope>
    <source>
        <strain evidence="2 3">CCMP332</strain>
    </source>
</reference>
<dbReference type="EMBL" id="JABMIG020000078">
    <property type="protein sequence ID" value="KAL3794685.1"/>
    <property type="molecule type" value="Genomic_DNA"/>
</dbReference>
<name>A0ABD3Q986_9STRA</name>
<evidence type="ECO:0000259" key="1">
    <source>
        <dbReference type="PROSITE" id="PS51782"/>
    </source>
</evidence>
<dbReference type="Proteomes" id="UP001516023">
    <property type="component" value="Unassembled WGS sequence"/>
</dbReference>
<proteinExistence type="predicted"/>
<keyword evidence="3" id="KW-1185">Reference proteome</keyword>
<accession>A0ABD3Q986</accession>
<dbReference type="PROSITE" id="PS51782">
    <property type="entry name" value="LYSM"/>
    <property type="match status" value="1"/>
</dbReference>
<dbReference type="InterPro" id="IPR018392">
    <property type="entry name" value="LysM"/>
</dbReference>
<organism evidence="2 3">
    <name type="scientific">Cyclotella cryptica</name>
    <dbReference type="NCBI Taxonomy" id="29204"/>
    <lineage>
        <taxon>Eukaryota</taxon>
        <taxon>Sar</taxon>
        <taxon>Stramenopiles</taxon>
        <taxon>Ochrophyta</taxon>
        <taxon>Bacillariophyta</taxon>
        <taxon>Coscinodiscophyceae</taxon>
        <taxon>Thalassiosirophycidae</taxon>
        <taxon>Stephanodiscales</taxon>
        <taxon>Stephanodiscaceae</taxon>
        <taxon>Cyclotella</taxon>
    </lineage>
</organism>
<dbReference type="PANTHER" id="PTHR20932:SF8">
    <property type="entry name" value="LD22649P"/>
    <property type="match status" value="1"/>
</dbReference>
<evidence type="ECO:0000313" key="2">
    <source>
        <dbReference type="EMBL" id="KAL3794685.1"/>
    </source>
</evidence>
<protein>
    <recommendedName>
        <fullName evidence="1">LysM domain-containing protein</fullName>
    </recommendedName>
</protein>
<dbReference type="Pfam" id="PF14555">
    <property type="entry name" value="UBA_4"/>
    <property type="match status" value="1"/>
</dbReference>
<dbReference type="Pfam" id="PF01476">
    <property type="entry name" value="LysM"/>
    <property type="match status" value="1"/>
</dbReference>
<dbReference type="SUPFAM" id="SSF54106">
    <property type="entry name" value="LysM domain"/>
    <property type="match status" value="1"/>
</dbReference>
<dbReference type="AlphaFoldDB" id="A0ABD3Q986"/>
<dbReference type="InterPro" id="IPR036779">
    <property type="entry name" value="LysM_dom_sf"/>
</dbReference>
<sequence>MSEGGLLAWKIQKVKRPANGIQSTCNYTDLNRPLPDPPKDQMWIQDGREWKLVPVACAVPADVGTGDLTAAAAESVEGVSSGVAQAVAMSVAVPVVPAYSAATAAGKVSTDSARSIREFTAMEDGVMFHEIQPSDTFQGICLRYKITPTELRRANKMMGTNLQLAPKRLVIPVNGKNASLRNDNGKRGLTKEEQIAKLVWEVSNRFRRQSDNTNSQQQQNRLPSPLEYSEARAYLELNDWDLDRAMENAFDDVGWSSEHA</sequence>
<feature type="domain" description="LysM" evidence="1">
    <location>
        <begin position="127"/>
        <end position="171"/>
    </location>
</feature>
<comment type="caution">
    <text evidence="2">The sequence shown here is derived from an EMBL/GenBank/DDBJ whole genome shotgun (WGS) entry which is preliminary data.</text>
</comment>
<dbReference type="Gene3D" id="3.10.350.10">
    <property type="entry name" value="LysM domain"/>
    <property type="match status" value="1"/>
</dbReference>
<evidence type="ECO:0000313" key="3">
    <source>
        <dbReference type="Proteomes" id="UP001516023"/>
    </source>
</evidence>
<dbReference type="CDD" id="cd00118">
    <property type="entry name" value="LysM"/>
    <property type="match status" value="1"/>
</dbReference>
<gene>
    <name evidence="2" type="ORF">HJC23_010113</name>
</gene>